<evidence type="ECO:0000256" key="1">
    <source>
        <dbReference type="ARBA" id="ARBA00002791"/>
    </source>
</evidence>
<keyword evidence="7 9" id="KW-1133">Transmembrane helix</keyword>
<comment type="function">
    <text evidence="1">Subunit of the oligosaccharyl transferase (OST) complex that catalyzes the initial transfer of a defined glycan (Glc(3)Man(9)GlcNAc(2) in eukaryotes) from the lipid carrier dolichol-pyrophosphate to an asparagine residue within an Asn-X-Ser/Thr consensus motif in nascent polypeptide chains, the first step in protein N-glycosylation. N-glycosylation occurs cotranslationally and the complex associates with the Sec61 complex at the channel-forming translocon complex that mediates protein translocation across the endoplasmic reticulum (ER). All subunits are required for a maximal enzyme activity.</text>
</comment>
<evidence type="ECO:0000256" key="2">
    <source>
        <dbReference type="ARBA" id="ARBA00004477"/>
    </source>
</evidence>
<organism evidence="11 12">
    <name type="scientific">Henningerozyma blattae (strain ATCC 34711 / CBS 6284 / DSM 70876 / NBRC 10599 / NRRL Y-10934 / UCD 77-7)</name>
    <name type="common">Yeast</name>
    <name type="synonym">Tetrapisispora blattae</name>
    <dbReference type="NCBI Taxonomy" id="1071380"/>
    <lineage>
        <taxon>Eukaryota</taxon>
        <taxon>Fungi</taxon>
        <taxon>Dikarya</taxon>
        <taxon>Ascomycota</taxon>
        <taxon>Saccharomycotina</taxon>
        <taxon>Saccharomycetes</taxon>
        <taxon>Saccharomycetales</taxon>
        <taxon>Saccharomycetaceae</taxon>
        <taxon>Henningerozyma</taxon>
    </lineage>
</organism>
<evidence type="ECO:0000313" key="11">
    <source>
        <dbReference type="EMBL" id="CCH63194.1"/>
    </source>
</evidence>
<dbReference type="KEGG" id="tbl:TBLA_0J02000"/>
<feature type="transmembrane region" description="Helical" evidence="9">
    <location>
        <begin position="158"/>
        <end position="178"/>
    </location>
</feature>
<keyword evidence="4 9" id="KW-0812">Transmembrane</keyword>
<feature type="chain" id="PRO_5003659931" evidence="10">
    <location>
        <begin position="20"/>
        <end position="328"/>
    </location>
</feature>
<keyword evidence="6" id="KW-0256">Endoplasmic reticulum</keyword>
<protein>
    <submittedName>
        <fullName evidence="11">Uncharacterized protein</fullName>
    </submittedName>
</protein>
<feature type="transmembrane region" description="Helical" evidence="9">
    <location>
        <begin position="243"/>
        <end position="267"/>
    </location>
</feature>
<feature type="transmembrane region" description="Helical" evidence="9">
    <location>
        <begin position="279"/>
        <end position="301"/>
    </location>
</feature>
<keyword evidence="5 10" id="KW-0732">Signal</keyword>
<dbReference type="OrthoDB" id="67566at2759"/>
<dbReference type="Pfam" id="PF04756">
    <property type="entry name" value="OST3_OST6"/>
    <property type="match status" value="1"/>
</dbReference>
<evidence type="ECO:0000256" key="10">
    <source>
        <dbReference type="SAM" id="SignalP"/>
    </source>
</evidence>
<dbReference type="eggNOG" id="KOG2603">
    <property type="taxonomic scope" value="Eukaryota"/>
</dbReference>
<gene>
    <name evidence="11" type="primary">TBLA0J02000</name>
    <name evidence="11" type="ORF">TBLA_0J02000</name>
</gene>
<dbReference type="Proteomes" id="UP000002866">
    <property type="component" value="Chromosome 10"/>
</dbReference>
<keyword evidence="8 9" id="KW-0472">Membrane</keyword>
<dbReference type="PANTHER" id="PTHR12692">
    <property type="entry name" value="DOLICHYL-DIPHOSPHOOLIGOSACCHARIDE--PROTEIN GLYCOSYLTRANSFERASE-RELATED"/>
    <property type="match status" value="1"/>
</dbReference>
<dbReference type="InParanoid" id="I2H9Z2"/>
<comment type="subcellular location">
    <subcellularLocation>
        <location evidence="2">Endoplasmic reticulum membrane</location>
        <topology evidence="2">Multi-pass membrane protein</topology>
    </subcellularLocation>
</comment>
<dbReference type="GO" id="GO:0018279">
    <property type="term" value="P:protein N-linked glycosylation via asparagine"/>
    <property type="evidence" value="ECO:0007669"/>
    <property type="project" value="TreeGrafter"/>
</dbReference>
<evidence type="ECO:0000256" key="8">
    <source>
        <dbReference type="ARBA" id="ARBA00023136"/>
    </source>
</evidence>
<dbReference type="EMBL" id="HE806325">
    <property type="protein sequence ID" value="CCH63194.1"/>
    <property type="molecule type" value="Genomic_DNA"/>
</dbReference>
<dbReference type="RefSeq" id="XP_004182713.1">
    <property type="nucleotide sequence ID" value="XM_004182665.1"/>
</dbReference>
<evidence type="ECO:0000256" key="9">
    <source>
        <dbReference type="SAM" id="Phobius"/>
    </source>
</evidence>
<sequence>MIFLILLLLQLININQAIANQKNKNNIIFINKTQLTQLPRNSSSIVLFTYESSSKKRTTDTTALEDEFKIISSAWTTNYNISITPIAFIQINIVDSETELPFKIPNIVIFPTNIIDVNHTIDIQKHFKTEEDRIHDIVDQISRILEVPAFQIKMPTDYVIIFLRIILALNVSFLIYRHHKLAVNAVQSKFVWAFCSLTFIILMISGHMYKSVNKLGVFGYDENGMRLILLRNKLQKQYGIETYYIFIIHSILLGLVVLLTNIIPLIKPMYQNYKNPDKGISMSAIISITCSILIILVFSVFRELFQLKYELNRSLFNLQKSDLNKSAI</sequence>
<comment type="similarity">
    <text evidence="3">Belongs to the OST3/OST6 family.</text>
</comment>
<dbReference type="PANTHER" id="PTHR12692:SF0">
    <property type="entry name" value="GH11935P"/>
    <property type="match status" value="1"/>
</dbReference>
<dbReference type="HOGENOM" id="CLU_847805_0_0_1"/>
<dbReference type="AlphaFoldDB" id="I2H9Z2"/>
<dbReference type="Gene3D" id="3.40.30.10">
    <property type="entry name" value="Glutaredoxin"/>
    <property type="match status" value="1"/>
</dbReference>
<reference evidence="11 12" key="1">
    <citation type="journal article" date="2011" name="Proc. Natl. Acad. Sci. U.S.A.">
        <title>Evolutionary erosion of yeast sex chromosomes by mating-type switching accidents.</title>
        <authorList>
            <person name="Gordon J.L."/>
            <person name="Armisen D."/>
            <person name="Proux-Wera E."/>
            <person name="Oheigeartaigh S.S."/>
            <person name="Byrne K.P."/>
            <person name="Wolfe K.H."/>
        </authorList>
    </citation>
    <scope>NUCLEOTIDE SEQUENCE [LARGE SCALE GENOMIC DNA]</scope>
    <source>
        <strain evidence="12">ATCC 34711 / CBS 6284 / DSM 70876 / NBRC 10599 / NRRL Y-10934 / UCD 77-7</strain>
    </source>
</reference>
<evidence type="ECO:0000256" key="3">
    <source>
        <dbReference type="ARBA" id="ARBA00009561"/>
    </source>
</evidence>
<evidence type="ECO:0000313" key="12">
    <source>
        <dbReference type="Proteomes" id="UP000002866"/>
    </source>
</evidence>
<evidence type="ECO:0000256" key="4">
    <source>
        <dbReference type="ARBA" id="ARBA00022692"/>
    </source>
</evidence>
<accession>I2H9Z2</accession>
<dbReference type="TCDB" id="1.A.76.1.13">
    <property type="family name" value="the magnesium transporter1 (magt1) family"/>
</dbReference>
<dbReference type="STRING" id="1071380.I2H9Z2"/>
<keyword evidence="12" id="KW-1185">Reference proteome</keyword>
<evidence type="ECO:0000256" key="5">
    <source>
        <dbReference type="ARBA" id="ARBA00022729"/>
    </source>
</evidence>
<dbReference type="GeneID" id="14498376"/>
<name>I2H9Z2_HENB6</name>
<dbReference type="GO" id="GO:0008250">
    <property type="term" value="C:oligosaccharyltransferase complex"/>
    <property type="evidence" value="ECO:0007669"/>
    <property type="project" value="TreeGrafter"/>
</dbReference>
<evidence type="ECO:0000256" key="6">
    <source>
        <dbReference type="ARBA" id="ARBA00022824"/>
    </source>
</evidence>
<proteinExistence type="inferred from homology"/>
<feature type="transmembrane region" description="Helical" evidence="9">
    <location>
        <begin position="190"/>
        <end position="209"/>
    </location>
</feature>
<feature type="signal peptide" evidence="10">
    <location>
        <begin position="1"/>
        <end position="19"/>
    </location>
</feature>
<dbReference type="InterPro" id="IPR021149">
    <property type="entry name" value="OligosaccharylTrfase_OST3/OST6"/>
</dbReference>
<evidence type="ECO:0000256" key="7">
    <source>
        <dbReference type="ARBA" id="ARBA00022989"/>
    </source>
</evidence>